<dbReference type="GO" id="GO:0051301">
    <property type="term" value="P:cell division"/>
    <property type="evidence" value="ECO:0007669"/>
    <property type="project" value="UniProtKB-KW"/>
</dbReference>
<name>A0AAQ3U8J7_PASNO</name>
<evidence type="ECO:0000256" key="4">
    <source>
        <dbReference type="SAM" id="MobiDB-lite"/>
    </source>
</evidence>
<dbReference type="EMBL" id="CP144751">
    <property type="protein sequence ID" value="WVZ87255.1"/>
    <property type="molecule type" value="Genomic_DNA"/>
</dbReference>
<feature type="compositionally biased region" description="Basic and acidic residues" evidence="4">
    <location>
        <begin position="238"/>
        <end position="248"/>
    </location>
</feature>
<keyword evidence="3" id="KW-0131">Cell cycle</keyword>
<comment type="similarity">
    <text evidence="1">Belongs to the cyclin family. Cyclin U/P subfamily.</text>
</comment>
<proteinExistence type="inferred from homology"/>
<dbReference type="Proteomes" id="UP001341281">
    <property type="component" value="Chromosome 07"/>
</dbReference>
<keyword evidence="6" id="KW-1185">Reference proteome</keyword>
<dbReference type="AlphaFoldDB" id="A0AAQ3U8J7"/>
<feature type="compositionally biased region" description="Basic and acidic residues" evidence="4">
    <location>
        <begin position="220"/>
        <end position="231"/>
    </location>
</feature>
<dbReference type="Pfam" id="PF08613">
    <property type="entry name" value="Cyclin"/>
    <property type="match status" value="1"/>
</dbReference>
<dbReference type="InterPro" id="IPR036915">
    <property type="entry name" value="Cyclin-like_sf"/>
</dbReference>
<accession>A0AAQ3U8J7</accession>
<evidence type="ECO:0000313" key="6">
    <source>
        <dbReference type="Proteomes" id="UP001341281"/>
    </source>
</evidence>
<dbReference type="PANTHER" id="PTHR15615:SF121">
    <property type="entry name" value="CYCLIN-U1-1"/>
    <property type="match status" value="1"/>
</dbReference>
<gene>
    <name evidence="5" type="ORF">U9M48_033924</name>
</gene>
<feature type="region of interest" description="Disordered" evidence="4">
    <location>
        <begin position="203"/>
        <end position="255"/>
    </location>
</feature>
<evidence type="ECO:0000256" key="1">
    <source>
        <dbReference type="ARBA" id="ARBA00007215"/>
    </source>
</evidence>
<protein>
    <recommendedName>
        <fullName evidence="7">Cyclin</fullName>
    </recommendedName>
</protein>
<dbReference type="GO" id="GO:0019901">
    <property type="term" value="F:protein kinase binding"/>
    <property type="evidence" value="ECO:0007669"/>
    <property type="project" value="InterPro"/>
</dbReference>
<organism evidence="5 6">
    <name type="scientific">Paspalum notatum var. saurae</name>
    <dbReference type="NCBI Taxonomy" id="547442"/>
    <lineage>
        <taxon>Eukaryota</taxon>
        <taxon>Viridiplantae</taxon>
        <taxon>Streptophyta</taxon>
        <taxon>Embryophyta</taxon>
        <taxon>Tracheophyta</taxon>
        <taxon>Spermatophyta</taxon>
        <taxon>Magnoliopsida</taxon>
        <taxon>Liliopsida</taxon>
        <taxon>Poales</taxon>
        <taxon>Poaceae</taxon>
        <taxon>PACMAD clade</taxon>
        <taxon>Panicoideae</taxon>
        <taxon>Andropogonodae</taxon>
        <taxon>Paspaleae</taxon>
        <taxon>Paspalinae</taxon>
        <taxon>Paspalum</taxon>
    </lineage>
</organism>
<dbReference type="PANTHER" id="PTHR15615">
    <property type="match status" value="1"/>
</dbReference>
<sequence>MTAVALSADAGDRSPPPPPELAMVTRAVQRLVARNDAVAGPGGGGGGMAAFEAATAPRIGVAQYLERVHRYAALEPECYVVAYAYVDMAAHRRPAAAVASRNVHRLLLACLLLASKVLDDFHHSNAFFARVGGVSNAEMNRLELELLVVLDFAVAVDHRAYGRYREHLEKEMRRDYYSGQLPGPGGAPKPRTTAASISVVKTLPPLAEEPRPGEAGYDVGHGDGHDDRDTPGEGAVADGRRRDEHELGRGLPNGVVPAAANTTSLRELWAFGH</sequence>
<dbReference type="Gene3D" id="1.10.472.10">
    <property type="entry name" value="Cyclin-like"/>
    <property type="match status" value="1"/>
</dbReference>
<dbReference type="InterPro" id="IPR013922">
    <property type="entry name" value="Cyclin_PHO80-like"/>
</dbReference>
<evidence type="ECO:0000313" key="5">
    <source>
        <dbReference type="EMBL" id="WVZ87255.1"/>
    </source>
</evidence>
<evidence type="ECO:0008006" key="7">
    <source>
        <dbReference type="Google" id="ProtNLM"/>
    </source>
</evidence>
<dbReference type="SUPFAM" id="SSF47954">
    <property type="entry name" value="Cyclin-like"/>
    <property type="match status" value="1"/>
</dbReference>
<evidence type="ECO:0000256" key="2">
    <source>
        <dbReference type="ARBA" id="ARBA00022618"/>
    </source>
</evidence>
<reference evidence="5 6" key="1">
    <citation type="submission" date="2024-02" db="EMBL/GenBank/DDBJ databases">
        <title>High-quality chromosome-scale genome assembly of Pensacola bahiagrass (Paspalum notatum Flugge var. saurae).</title>
        <authorList>
            <person name="Vega J.M."/>
            <person name="Podio M."/>
            <person name="Orjuela J."/>
            <person name="Siena L.A."/>
            <person name="Pessino S.C."/>
            <person name="Combes M.C."/>
            <person name="Mariac C."/>
            <person name="Albertini E."/>
            <person name="Pupilli F."/>
            <person name="Ortiz J.P.A."/>
            <person name="Leblanc O."/>
        </authorList>
    </citation>
    <scope>NUCLEOTIDE SEQUENCE [LARGE SCALE GENOMIC DNA]</scope>
    <source>
        <strain evidence="5">R1</strain>
        <tissue evidence="5">Leaf</tissue>
    </source>
</reference>
<evidence type="ECO:0000256" key="3">
    <source>
        <dbReference type="ARBA" id="ARBA00023306"/>
    </source>
</evidence>
<keyword evidence="2" id="KW-0132">Cell division</keyword>